<evidence type="ECO:0000313" key="3">
    <source>
        <dbReference type="EMBL" id="RDX46743.1"/>
    </source>
</evidence>
<gene>
    <name evidence="3" type="ORF">OH76DRAFT_814059</name>
</gene>
<evidence type="ECO:0000256" key="1">
    <source>
        <dbReference type="ARBA" id="ARBA00022801"/>
    </source>
</evidence>
<dbReference type="PANTHER" id="PTHR48081">
    <property type="entry name" value="AB HYDROLASE SUPERFAMILY PROTEIN C4A8.06C"/>
    <property type="match status" value="1"/>
</dbReference>
<dbReference type="InterPro" id="IPR050300">
    <property type="entry name" value="GDXG_lipolytic_enzyme"/>
</dbReference>
<dbReference type="STRING" id="139420.A0A371D2J8"/>
<dbReference type="Pfam" id="PF07859">
    <property type="entry name" value="Abhydrolase_3"/>
    <property type="match status" value="1"/>
</dbReference>
<dbReference type="OrthoDB" id="2152029at2759"/>
<reference evidence="3 4" key="1">
    <citation type="journal article" date="2018" name="Biotechnol. Biofuels">
        <title>Integrative visual omics of the white-rot fungus Polyporus brumalis exposes the biotechnological potential of its oxidative enzymes for delignifying raw plant biomass.</title>
        <authorList>
            <person name="Miyauchi S."/>
            <person name="Rancon A."/>
            <person name="Drula E."/>
            <person name="Hage H."/>
            <person name="Chaduli D."/>
            <person name="Favel A."/>
            <person name="Grisel S."/>
            <person name="Henrissat B."/>
            <person name="Herpoel-Gimbert I."/>
            <person name="Ruiz-Duenas F.J."/>
            <person name="Chevret D."/>
            <person name="Hainaut M."/>
            <person name="Lin J."/>
            <person name="Wang M."/>
            <person name="Pangilinan J."/>
            <person name="Lipzen A."/>
            <person name="Lesage-Meessen L."/>
            <person name="Navarro D."/>
            <person name="Riley R."/>
            <person name="Grigoriev I.V."/>
            <person name="Zhou S."/>
            <person name="Raouche S."/>
            <person name="Rosso M.N."/>
        </authorList>
    </citation>
    <scope>NUCLEOTIDE SEQUENCE [LARGE SCALE GENOMIC DNA]</scope>
    <source>
        <strain evidence="3 4">BRFM 1820</strain>
    </source>
</reference>
<dbReference type="EMBL" id="KZ857424">
    <property type="protein sequence ID" value="RDX46743.1"/>
    <property type="molecule type" value="Genomic_DNA"/>
</dbReference>
<dbReference type="Proteomes" id="UP000256964">
    <property type="component" value="Unassembled WGS sequence"/>
</dbReference>
<dbReference type="Gene3D" id="3.40.50.1820">
    <property type="entry name" value="alpha/beta hydrolase"/>
    <property type="match status" value="1"/>
</dbReference>
<dbReference type="SUPFAM" id="SSF53474">
    <property type="entry name" value="alpha/beta-Hydrolases"/>
    <property type="match status" value="1"/>
</dbReference>
<dbReference type="GO" id="GO:0016787">
    <property type="term" value="F:hydrolase activity"/>
    <property type="evidence" value="ECO:0007669"/>
    <property type="project" value="UniProtKB-KW"/>
</dbReference>
<name>A0A371D2J8_9APHY</name>
<evidence type="ECO:0000259" key="2">
    <source>
        <dbReference type="Pfam" id="PF07859"/>
    </source>
</evidence>
<feature type="domain" description="Alpha/beta hydrolase fold-3" evidence="2">
    <location>
        <begin position="139"/>
        <end position="297"/>
    </location>
</feature>
<keyword evidence="1" id="KW-0378">Hydrolase</keyword>
<sequence length="338" mass="37072">MKTIRKLAARVQGILAPADVIRSAESSYIEGAIPPVPTESVGDVMNQWAGEARVRVESVDAVWWYHRELERSLEEVRRGNGRLGLYFHGGGYVIGSARDVRSGGSRMSPTLSVYEETVSDIVVGIPRGFIERNICACLLSVEYSLVGMGGDPVKPFPLQILEALSAYRHLLHSTNVPPNGIVLIGDSAGGHLVLALQRYLLESGDMPSPGGLILLSPWVDLVVERDRPQVRRLLGQLSTDHLSEPYFSPSLQPLPPEQWPPTLVYYGAAESFAPSITALVSRLMEAGAAVTSYAAEEILEKFSHDFLIFRSVEMAWPAQVDETWARIRAWTRALGTGP</sequence>
<dbReference type="AlphaFoldDB" id="A0A371D2J8"/>
<keyword evidence="4" id="KW-1185">Reference proteome</keyword>
<proteinExistence type="predicted"/>
<organism evidence="3 4">
    <name type="scientific">Lentinus brumalis</name>
    <dbReference type="NCBI Taxonomy" id="2498619"/>
    <lineage>
        <taxon>Eukaryota</taxon>
        <taxon>Fungi</taxon>
        <taxon>Dikarya</taxon>
        <taxon>Basidiomycota</taxon>
        <taxon>Agaricomycotina</taxon>
        <taxon>Agaricomycetes</taxon>
        <taxon>Polyporales</taxon>
        <taxon>Polyporaceae</taxon>
        <taxon>Lentinus</taxon>
    </lineage>
</organism>
<protein>
    <submittedName>
        <fullName evidence="3">Alpha/beta-hydrolase</fullName>
    </submittedName>
</protein>
<dbReference type="InterPro" id="IPR029058">
    <property type="entry name" value="AB_hydrolase_fold"/>
</dbReference>
<evidence type="ECO:0000313" key="4">
    <source>
        <dbReference type="Proteomes" id="UP000256964"/>
    </source>
</evidence>
<accession>A0A371D2J8</accession>
<dbReference type="InterPro" id="IPR013094">
    <property type="entry name" value="AB_hydrolase_3"/>
</dbReference>
<dbReference type="PANTHER" id="PTHR48081:SF8">
    <property type="entry name" value="ALPHA_BETA HYDROLASE FOLD-3 DOMAIN-CONTAINING PROTEIN-RELATED"/>
    <property type="match status" value="1"/>
</dbReference>